<accession>A0A7C2S5Y7</accession>
<reference evidence="2" key="1">
    <citation type="journal article" date="2020" name="mSystems">
        <title>Genome- and Community-Level Interaction Insights into Carbon Utilization and Element Cycling Functions of Hydrothermarchaeota in Hydrothermal Sediment.</title>
        <authorList>
            <person name="Zhou Z."/>
            <person name="Liu Y."/>
            <person name="Xu W."/>
            <person name="Pan J."/>
            <person name="Luo Z.H."/>
            <person name="Li M."/>
        </authorList>
    </citation>
    <scope>NUCLEOTIDE SEQUENCE [LARGE SCALE GENOMIC DNA]</scope>
    <source>
        <strain evidence="2">SpSt-12</strain>
        <strain evidence="4">SpSt-38</strain>
        <strain evidence="3">SpSt-87</strain>
    </source>
</reference>
<dbReference type="InterPro" id="IPR041145">
    <property type="entry name" value="DUF5619"/>
</dbReference>
<protein>
    <recommendedName>
        <fullName evidence="1">DUF5619 domain-containing protein</fullName>
    </recommendedName>
</protein>
<sequence length="81" mass="9456">MEEITINLKKNISLEEAEKYARNIASKKGEYILLSMCDLKTGYRAPPVYCCGEKPWEVYAANRGANLKIRINDYEFFFRLI</sequence>
<comment type="caution">
    <text evidence="2">The sequence shown here is derived from an EMBL/GenBank/DDBJ whole genome shotgun (WGS) entry which is preliminary data.</text>
</comment>
<organism evidence="2">
    <name type="scientific">Archaeoglobus fulgidus</name>
    <dbReference type="NCBI Taxonomy" id="2234"/>
    <lineage>
        <taxon>Archaea</taxon>
        <taxon>Methanobacteriati</taxon>
        <taxon>Methanobacteriota</taxon>
        <taxon>Archaeoglobi</taxon>
        <taxon>Archaeoglobales</taxon>
        <taxon>Archaeoglobaceae</taxon>
        <taxon>Archaeoglobus</taxon>
    </lineage>
</organism>
<evidence type="ECO:0000313" key="4">
    <source>
        <dbReference type="EMBL" id="HGF87614.1"/>
    </source>
</evidence>
<dbReference type="EMBL" id="DSQD01000133">
    <property type="protein sequence ID" value="HGF87614.1"/>
    <property type="molecule type" value="Genomic_DNA"/>
</dbReference>
<proteinExistence type="predicted"/>
<dbReference type="EMBL" id="DSCQ01000017">
    <property type="protein sequence ID" value="HET20704.1"/>
    <property type="molecule type" value="Genomic_DNA"/>
</dbReference>
<feature type="domain" description="DUF5619" evidence="1">
    <location>
        <begin position="1"/>
        <end position="78"/>
    </location>
</feature>
<evidence type="ECO:0000313" key="2">
    <source>
        <dbReference type="EMBL" id="HET20704.1"/>
    </source>
</evidence>
<dbReference type="Gene3D" id="3.30.1490.340">
    <property type="match status" value="1"/>
</dbReference>
<dbReference type="AlphaFoldDB" id="A0A7C2S5Y7"/>
<name>A0A7C2S5Y7_ARCFL</name>
<dbReference type="Pfam" id="PF18505">
    <property type="entry name" value="DUF5619"/>
    <property type="match status" value="1"/>
</dbReference>
<evidence type="ECO:0000259" key="1">
    <source>
        <dbReference type="Pfam" id="PF18505"/>
    </source>
</evidence>
<dbReference type="EMBL" id="DTLB01000038">
    <property type="protein sequence ID" value="HFW32575.1"/>
    <property type="molecule type" value="Genomic_DNA"/>
</dbReference>
<evidence type="ECO:0000313" key="3">
    <source>
        <dbReference type="EMBL" id="HFW32575.1"/>
    </source>
</evidence>
<gene>
    <name evidence="2" type="ORF">ENN70_01045</name>
    <name evidence="4" type="ORF">ENR21_04245</name>
    <name evidence="3" type="ORF">ENW66_06445</name>
</gene>